<dbReference type="EMBL" id="CP020715">
    <property type="protein sequence ID" value="ARJ04481.1"/>
    <property type="molecule type" value="Genomic_DNA"/>
</dbReference>
<accession>A0A1X9LKM0</accession>
<dbReference type="PANTHER" id="PTHR36439:SF1">
    <property type="entry name" value="DUF1697 DOMAIN-CONTAINING PROTEIN"/>
    <property type="match status" value="1"/>
</dbReference>
<reference evidence="1 2" key="1">
    <citation type="submission" date="2017-04" db="EMBL/GenBank/DDBJ databases">
        <authorList>
            <person name="Afonso C.L."/>
            <person name="Miller P.J."/>
            <person name="Scott M.A."/>
            <person name="Spackman E."/>
            <person name="Goraichik I."/>
            <person name="Dimitrov K.M."/>
            <person name="Suarez D.L."/>
            <person name="Swayne D.E."/>
        </authorList>
    </citation>
    <scope>NUCLEOTIDE SEQUENCE [LARGE SCALE GENOMIC DNA]</scope>
    <source>
        <strain evidence="2">XA(T)</strain>
    </source>
</reference>
<protein>
    <submittedName>
        <fullName evidence="1">Pyridoxamine 5-phosphate oxidase</fullName>
    </submittedName>
</protein>
<gene>
    <name evidence="1" type="ORF">B5808_04010</name>
</gene>
<dbReference type="Gene3D" id="3.30.70.1280">
    <property type="entry name" value="SP0830-like domains"/>
    <property type="match status" value="1"/>
</dbReference>
<evidence type="ECO:0000313" key="1">
    <source>
        <dbReference type="EMBL" id="ARJ04481.1"/>
    </source>
</evidence>
<dbReference type="Pfam" id="PF08002">
    <property type="entry name" value="DUF1697"/>
    <property type="match status" value="1"/>
</dbReference>
<proteinExistence type="predicted"/>
<keyword evidence="2" id="KW-1185">Reference proteome</keyword>
<dbReference type="STRING" id="1619308.B5808_04010"/>
<dbReference type="PIRSF" id="PIRSF008502">
    <property type="entry name" value="UCP008502"/>
    <property type="match status" value="1"/>
</dbReference>
<dbReference type="RefSeq" id="WP_085018622.1">
    <property type="nucleotide sequence ID" value="NZ_BMHD01000001.1"/>
</dbReference>
<dbReference type="PANTHER" id="PTHR36439">
    <property type="entry name" value="BLL4334 PROTEIN"/>
    <property type="match status" value="1"/>
</dbReference>
<sequence length="175" mass="19219">MTRWAALLRGVNVNGITIRSAELKELFVSLGHGDVRTVLASGNVVFDSDDPAGTLKADIERALGERFGYDAWIVLVPHGSLETIVERYPWPETEETHPYVVFGSDESALAEIAQAAGELDAGDSALERAKRDGDVVYWECPKGSSTDTPFAKLLAKARFRSVTTTRNLRTLRKLL</sequence>
<evidence type="ECO:0000313" key="2">
    <source>
        <dbReference type="Proteomes" id="UP000192775"/>
    </source>
</evidence>
<organism evidence="1 2">
    <name type="scientific">Cnuibacter physcomitrellae</name>
    <dbReference type="NCBI Taxonomy" id="1619308"/>
    <lineage>
        <taxon>Bacteria</taxon>
        <taxon>Bacillati</taxon>
        <taxon>Actinomycetota</taxon>
        <taxon>Actinomycetes</taxon>
        <taxon>Micrococcales</taxon>
        <taxon>Microbacteriaceae</taxon>
        <taxon>Cnuibacter</taxon>
    </lineage>
</organism>
<dbReference type="InterPro" id="IPR012545">
    <property type="entry name" value="DUF1697"/>
</dbReference>
<dbReference type="AlphaFoldDB" id="A0A1X9LKM0"/>
<dbReference type="Proteomes" id="UP000192775">
    <property type="component" value="Chromosome"/>
</dbReference>
<name>A0A1X9LKM0_9MICO</name>
<dbReference type="KEGG" id="cphy:B5808_04010"/>
<dbReference type="SUPFAM" id="SSF160379">
    <property type="entry name" value="SP0830-like"/>
    <property type="match status" value="1"/>
</dbReference>